<dbReference type="Pfam" id="PF00646">
    <property type="entry name" value="F-box"/>
    <property type="match status" value="1"/>
</dbReference>
<dbReference type="PROSITE" id="PS50181">
    <property type="entry name" value="FBOX"/>
    <property type="match status" value="1"/>
</dbReference>
<reference evidence="2" key="2">
    <citation type="submission" date="2021-03" db="UniProtKB">
        <authorList>
            <consortium name="EnsemblPlants"/>
        </authorList>
    </citation>
    <scope>IDENTIFICATION</scope>
</reference>
<dbReference type="PANTHER" id="PTHR31672">
    <property type="entry name" value="BNACNNG10540D PROTEIN"/>
    <property type="match status" value="1"/>
</dbReference>
<dbReference type="Gene3D" id="1.20.1280.50">
    <property type="match status" value="1"/>
</dbReference>
<dbReference type="Gramene" id="AUR62028685-RA">
    <property type="protein sequence ID" value="AUR62028685-RA:cds"/>
    <property type="gene ID" value="AUR62028685"/>
</dbReference>
<evidence type="ECO:0000313" key="3">
    <source>
        <dbReference type="Proteomes" id="UP000596660"/>
    </source>
</evidence>
<dbReference type="InterPro" id="IPR036047">
    <property type="entry name" value="F-box-like_dom_sf"/>
</dbReference>
<dbReference type="InterPro" id="IPR013187">
    <property type="entry name" value="F-box-assoc_dom_typ3"/>
</dbReference>
<organism evidence="2 3">
    <name type="scientific">Chenopodium quinoa</name>
    <name type="common">Quinoa</name>
    <dbReference type="NCBI Taxonomy" id="63459"/>
    <lineage>
        <taxon>Eukaryota</taxon>
        <taxon>Viridiplantae</taxon>
        <taxon>Streptophyta</taxon>
        <taxon>Embryophyta</taxon>
        <taxon>Tracheophyta</taxon>
        <taxon>Spermatophyta</taxon>
        <taxon>Magnoliopsida</taxon>
        <taxon>eudicotyledons</taxon>
        <taxon>Gunneridae</taxon>
        <taxon>Pentapetalae</taxon>
        <taxon>Caryophyllales</taxon>
        <taxon>Chenopodiaceae</taxon>
        <taxon>Chenopodioideae</taxon>
        <taxon>Atripliceae</taxon>
        <taxon>Chenopodium</taxon>
    </lineage>
</organism>
<dbReference type="AlphaFoldDB" id="A0A803MFU1"/>
<name>A0A803MFU1_CHEQI</name>
<dbReference type="NCBIfam" id="TIGR01640">
    <property type="entry name" value="F_box_assoc_1"/>
    <property type="match status" value="1"/>
</dbReference>
<gene>
    <name evidence="2" type="primary">LOC110727452</name>
</gene>
<reference evidence="2" key="1">
    <citation type="journal article" date="2017" name="Nature">
        <title>The genome of Chenopodium quinoa.</title>
        <authorList>
            <person name="Jarvis D.E."/>
            <person name="Ho Y.S."/>
            <person name="Lightfoot D.J."/>
            <person name="Schmoeckel S.M."/>
            <person name="Li B."/>
            <person name="Borm T.J.A."/>
            <person name="Ohyanagi H."/>
            <person name="Mineta K."/>
            <person name="Michell C.T."/>
            <person name="Saber N."/>
            <person name="Kharbatia N.M."/>
            <person name="Rupper R.R."/>
            <person name="Sharp A.R."/>
            <person name="Dally N."/>
            <person name="Boughton B.A."/>
            <person name="Woo Y.H."/>
            <person name="Gao G."/>
            <person name="Schijlen E.G.W.M."/>
            <person name="Guo X."/>
            <person name="Momin A.A."/>
            <person name="Negrao S."/>
            <person name="Al-Babili S."/>
            <person name="Gehring C."/>
            <person name="Roessner U."/>
            <person name="Jung C."/>
            <person name="Murphy K."/>
            <person name="Arold S.T."/>
            <person name="Gojobori T."/>
            <person name="van der Linden C.G."/>
            <person name="van Loo E.N."/>
            <person name="Jellen E.N."/>
            <person name="Maughan P.J."/>
            <person name="Tester M."/>
        </authorList>
    </citation>
    <scope>NUCLEOTIDE SEQUENCE [LARGE SCALE GENOMIC DNA]</scope>
    <source>
        <strain evidence="2">cv. PI 614886</strain>
    </source>
</reference>
<evidence type="ECO:0000259" key="1">
    <source>
        <dbReference type="PROSITE" id="PS50181"/>
    </source>
</evidence>
<protein>
    <recommendedName>
        <fullName evidence="1">F-box domain-containing protein</fullName>
    </recommendedName>
</protein>
<dbReference type="Proteomes" id="UP000596660">
    <property type="component" value="Unplaced"/>
</dbReference>
<dbReference type="InterPro" id="IPR001810">
    <property type="entry name" value="F-box_dom"/>
</dbReference>
<dbReference type="SUPFAM" id="SSF81383">
    <property type="entry name" value="F-box domain"/>
    <property type="match status" value="1"/>
</dbReference>
<sequence length="391" mass="45181">MPKSLRNKQNILSTISDSNREHGTLPMELVCNILSWLPIEDLLRFKSVCKRWRDEINSPYFINSHIRRIKNSNTSSLVIVFSPKYNILMSIDFHYPENTKVRPITPNIPLDRRPFLIGSCIGLLCFTHLEYSMSKESRSRRFSLYNPITGASKLIPKLESLNPNLRNGFGYDCMSGDYKILCLATDQEDFMTTYTCVYSLKSNSWNVNMDEPCPYLCGNIPWSSYMVFSNNALHFIASEKLIAFDLASERFHEIPLPSDQVISYIQQFELANLGGCLHLVTLTDIWIMKEYGVQQSWTKLFCFSQANECALFDRTILGQRRLTPYAYSKDGREILVALSTHHHMLFRLDIQSRESKKIQNSSLPKNWENWAYSGDAMPWVGSLTSFVYPSF</sequence>
<evidence type="ECO:0000313" key="2">
    <source>
        <dbReference type="EnsemblPlants" id="AUR62028685-RA:cds"/>
    </source>
</evidence>
<dbReference type="OMA" id="SQANECA"/>
<dbReference type="InterPro" id="IPR050796">
    <property type="entry name" value="SCF_F-box_component"/>
</dbReference>
<feature type="domain" description="F-box" evidence="1">
    <location>
        <begin position="19"/>
        <end position="69"/>
    </location>
</feature>
<keyword evidence="3" id="KW-1185">Reference proteome</keyword>
<accession>A0A803MFU1</accession>
<dbReference type="SMART" id="SM00256">
    <property type="entry name" value="FBOX"/>
    <property type="match status" value="1"/>
</dbReference>
<proteinExistence type="predicted"/>
<dbReference type="Pfam" id="PF08268">
    <property type="entry name" value="FBA_3"/>
    <property type="match status" value="1"/>
</dbReference>
<dbReference type="CDD" id="cd22157">
    <property type="entry name" value="F-box_AtFBW1-like"/>
    <property type="match status" value="1"/>
</dbReference>
<dbReference type="PANTHER" id="PTHR31672:SF13">
    <property type="entry name" value="F-BOX PROTEIN CPR30-LIKE"/>
    <property type="match status" value="1"/>
</dbReference>
<dbReference type="InterPro" id="IPR017451">
    <property type="entry name" value="F-box-assoc_interact_dom"/>
</dbReference>
<dbReference type="EnsemblPlants" id="AUR62028685-RA">
    <property type="protein sequence ID" value="AUR62028685-RA:cds"/>
    <property type="gene ID" value="AUR62028685"/>
</dbReference>